<dbReference type="GO" id="GO:0005886">
    <property type="term" value="C:plasma membrane"/>
    <property type="evidence" value="ECO:0007669"/>
    <property type="project" value="TreeGrafter"/>
</dbReference>
<feature type="transmembrane region" description="Helical" evidence="1">
    <location>
        <begin position="512"/>
        <end position="531"/>
    </location>
</feature>
<feature type="transmembrane region" description="Helical" evidence="1">
    <location>
        <begin position="619"/>
        <end position="643"/>
    </location>
</feature>
<dbReference type="EMBL" id="UOFP01000132">
    <property type="protein sequence ID" value="VAW86291.1"/>
    <property type="molecule type" value="Genomic_DNA"/>
</dbReference>
<sequence>MVAVAIPLCMTVSFLVIDASGHTLNVISLAGLAFAVGMVLDAAIVVLENIVRLREKGLPVHQAASQGAAQVSGALFASTITTVAIFLPVVFLKDEVGQLFADLALTIAAAVSVSLLVALTVIPAAANHWFKSLEMRDRHSHWWDNTTALIMRITDGRKRRTAWIVLLISIPLLLSAWLKPDADYLPEGNRNLVFAFIMPPPGSNIDFLKTEMGDVIADRMAPYLAGEKEPRVSDYFFVAYPSGAFMGARTTDESQVGALVPVLNRAIQGFPDTMAFAKRVSLFGGFGAGNTIDLNIQGRDIEALLNVAGTGYGLVQAALPGARVRPLPGLTLAEPELQLAPDEPRLAEAGWDRKIMAQVLMAMGSGLYVGDYFDGEQRLDIMLRATPWQNPEELMAMPVMTAEGGVLPLGELLSLERTAGPNKIRRLDRRRTVTLQITPPDGVSLEQAVNILKQQVEPELRAMLPEDGDIRYGGSADKLDIALANMASTFALAVIILYLLISALFRSFKDSLLVLMALPLATVGGMAALNIMPLFGVMQPMDLLTMIGFIILLGLVVNNAILLVHQTRVAEREGSARRAAVEQAVRIRLRPILMSTLTSIFGMLPLLLIPGAGTELYRGMAAVIVGGMLVSTIFTLILLPSLLRLGEAKRVAE</sequence>
<protein>
    <submittedName>
        <fullName evidence="2">Acriflavin resistance protein</fullName>
    </submittedName>
</protein>
<organism evidence="2">
    <name type="scientific">hydrothermal vent metagenome</name>
    <dbReference type="NCBI Taxonomy" id="652676"/>
    <lineage>
        <taxon>unclassified sequences</taxon>
        <taxon>metagenomes</taxon>
        <taxon>ecological metagenomes</taxon>
    </lineage>
</organism>
<dbReference type="InterPro" id="IPR001036">
    <property type="entry name" value="Acrflvin-R"/>
</dbReference>
<feature type="transmembrane region" description="Helical" evidence="1">
    <location>
        <begin position="29"/>
        <end position="51"/>
    </location>
</feature>
<dbReference type="Pfam" id="PF00873">
    <property type="entry name" value="ACR_tran"/>
    <property type="match status" value="1"/>
</dbReference>
<evidence type="ECO:0000256" key="1">
    <source>
        <dbReference type="SAM" id="Phobius"/>
    </source>
</evidence>
<feature type="transmembrane region" description="Helical" evidence="1">
    <location>
        <begin position="592"/>
        <end position="613"/>
    </location>
</feature>
<dbReference type="SUPFAM" id="SSF82714">
    <property type="entry name" value="Multidrug efflux transporter AcrB TolC docking domain, DN and DC subdomains"/>
    <property type="match status" value="1"/>
</dbReference>
<dbReference type="SUPFAM" id="SSF82866">
    <property type="entry name" value="Multidrug efflux transporter AcrB transmembrane domain"/>
    <property type="match status" value="2"/>
</dbReference>
<keyword evidence="1" id="KW-1133">Transmembrane helix</keyword>
<feature type="transmembrane region" description="Helical" evidence="1">
    <location>
        <begin position="481"/>
        <end position="505"/>
    </location>
</feature>
<dbReference type="InterPro" id="IPR027463">
    <property type="entry name" value="AcrB_DN_DC_subdom"/>
</dbReference>
<evidence type="ECO:0000313" key="2">
    <source>
        <dbReference type="EMBL" id="VAW86291.1"/>
    </source>
</evidence>
<feature type="transmembrane region" description="Helical" evidence="1">
    <location>
        <begin position="543"/>
        <end position="564"/>
    </location>
</feature>
<dbReference type="Gene3D" id="3.30.70.1440">
    <property type="entry name" value="Multidrug efflux transporter AcrB pore domain"/>
    <property type="match status" value="1"/>
</dbReference>
<keyword evidence="1" id="KW-0812">Transmembrane</keyword>
<feature type="transmembrane region" description="Helical" evidence="1">
    <location>
        <begin position="161"/>
        <end position="178"/>
    </location>
</feature>
<dbReference type="Gene3D" id="3.30.70.1430">
    <property type="entry name" value="Multidrug efflux transporter AcrB pore domain"/>
    <property type="match status" value="1"/>
</dbReference>
<reference evidence="2" key="1">
    <citation type="submission" date="2018-06" db="EMBL/GenBank/DDBJ databases">
        <authorList>
            <person name="Zhirakovskaya E."/>
        </authorList>
    </citation>
    <scope>NUCLEOTIDE SEQUENCE</scope>
</reference>
<accession>A0A3B0Z412</accession>
<dbReference type="PANTHER" id="PTHR32063">
    <property type="match status" value="1"/>
</dbReference>
<feature type="transmembrane region" description="Helical" evidence="1">
    <location>
        <begin position="71"/>
        <end position="91"/>
    </location>
</feature>
<gene>
    <name evidence="2" type="ORF">MNBD_GAMMA18-239</name>
</gene>
<name>A0A3B0Z412_9ZZZZ</name>
<keyword evidence="1" id="KW-0472">Membrane</keyword>
<feature type="transmembrane region" description="Helical" evidence="1">
    <location>
        <begin position="103"/>
        <end position="126"/>
    </location>
</feature>
<dbReference type="Gene3D" id="3.30.2090.10">
    <property type="entry name" value="Multidrug efflux transporter AcrB TolC docking domain, DN and DC subdomains"/>
    <property type="match status" value="1"/>
</dbReference>
<dbReference type="GO" id="GO:0042910">
    <property type="term" value="F:xenobiotic transmembrane transporter activity"/>
    <property type="evidence" value="ECO:0007669"/>
    <property type="project" value="TreeGrafter"/>
</dbReference>
<dbReference type="AlphaFoldDB" id="A0A3B0Z412"/>
<dbReference type="PRINTS" id="PR00702">
    <property type="entry name" value="ACRIFLAVINRP"/>
</dbReference>
<dbReference type="Gene3D" id="1.20.1640.10">
    <property type="entry name" value="Multidrug efflux transporter AcrB transmembrane domain"/>
    <property type="match status" value="2"/>
</dbReference>
<dbReference type="PANTHER" id="PTHR32063:SF0">
    <property type="entry name" value="SWARMING MOTILITY PROTEIN SWRC"/>
    <property type="match status" value="1"/>
</dbReference>
<proteinExistence type="predicted"/>